<keyword evidence="1" id="KW-0547">Nucleotide-binding</keyword>
<dbReference type="InterPro" id="IPR036390">
    <property type="entry name" value="WH_DNA-bd_sf"/>
</dbReference>
<dbReference type="SUPFAM" id="SSF46785">
    <property type="entry name" value="Winged helix' DNA-binding domain"/>
    <property type="match status" value="1"/>
</dbReference>
<gene>
    <name evidence="1" type="ORF">C3928_15505</name>
</gene>
<dbReference type="EMBL" id="PQWY01000021">
    <property type="protein sequence ID" value="PPK28844.1"/>
    <property type="molecule type" value="Genomic_DNA"/>
</dbReference>
<accession>A0A2S6EUH2</accession>
<proteinExistence type="predicted"/>
<dbReference type="GO" id="GO:0004386">
    <property type="term" value="F:helicase activity"/>
    <property type="evidence" value="ECO:0007669"/>
    <property type="project" value="UniProtKB-KW"/>
</dbReference>
<protein>
    <submittedName>
        <fullName evidence="1">Helicase</fullName>
    </submittedName>
</protein>
<dbReference type="OrthoDB" id="5643657at2"/>
<organism evidence="1 2">
    <name type="scientific">Legionella pneumophila</name>
    <dbReference type="NCBI Taxonomy" id="446"/>
    <lineage>
        <taxon>Bacteria</taxon>
        <taxon>Pseudomonadati</taxon>
        <taxon>Pseudomonadota</taxon>
        <taxon>Gammaproteobacteria</taxon>
        <taxon>Legionellales</taxon>
        <taxon>Legionellaceae</taxon>
        <taxon>Legionella</taxon>
    </lineage>
</organism>
<dbReference type="InterPro" id="IPR011119">
    <property type="entry name" value="Unchr_helicase_relaxase_TraI"/>
</dbReference>
<name>A0A2S6EUH2_LEGPN</name>
<keyword evidence="1" id="KW-0378">Hydrolase</keyword>
<dbReference type="Pfam" id="PF07514">
    <property type="entry name" value="TraI_2"/>
    <property type="match status" value="1"/>
</dbReference>
<evidence type="ECO:0000313" key="2">
    <source>
        <dbReference type="Proteomes" id="UP000239239"/>
    </source>
</evidence>
<comment type="caution">
    <text evidence="1">The sequence shown here is derived from an EMBL/GenBank/DDBJ whole genome shotgun (WGS) entry which is preliminary data.</text>
</comment>
<dbReference type="NCBIfam" id="TIGR03760">
    <property type="entry name" value="ICE_TraI_Pfluor"/>
    <property type="match status" value="1"/>
</dbReference>
<sequence length="449" mass="50720">MEVVLFHRQRKSSLSAQSKSLKDLIRMMTAEQFLSEEKRQVLLQKMRALSGLEASRYESLCFVLIENLVNYCQNLPETANSYYSQPGGMVDHALNRTEAALSLFKEFTVQEQPDLLSEEQKLWQYALYSAAILQGIGKLFDEFRINLFDSNGQLLKQWNPLLESLIQTGSYYDYQFEKEADAEFRRRLNLLLARTLMPVSGFAWIASNPEVLAVWLALLNEDYHSAGTLGAILIRADAIAIQRYFLAFMARSGARRSGRYGRAVTFTGGVPESIAEKEQAIGVEFIQWLIKSLDEGRIMVNKAPLFMVPGGMLMCPEMFQLFVREHPEYKNWQAIQNGFLSLGLHSRDAGGNVTSRFEQAHTQQMYTGVVFTGYGVALPNSVQVHHLNTGKIESMSALELIHKSQYTSQFTQQPSAIAITPLQRLAANGQWQNIEQDLSQLTFGAKRGA</sequence>
<dbReference type="InterPro" id="IPR022391">
    <property type="entry name" value="ICE_relaxase_PFGI-1"/>
</dbReference>
<dbReference type="Proteomes" id="UP000239239">
    <property type="component" value="Unassembled WGS sequence"/>
</dbReference>
<dbReference type="InterPro" id="IPR011093">
    <property type="entry name" value="TraI_2_C"/>
</dbReference>
<reference evidence="1 2" key="1">
    <citation type="submission" date="2018-02" db="EMBL/GenBank/DDBJ databases">
        <title>Draft genome sequences of four Legionella pneumophila clinical strains isolated in Ontario.</title>
        <authorList>
            <person name="Fortuna A."/>
            <person name="Ramnarine R."/>
            <person name="Li A."/>
            <person name="Frantz C."/>
            <person name="Mallo G."/>
        </authorList>
    </citation>
    <scope>NUCLEOTIDE SEQUENCE [LARGE SCALE GENOMIC DNA]</scope>
    <source>
        <strain evidence="1 2">LG61</strain>
    </source>
</reference>
<keyword evidence="1" id="KW-0067">ATP-binding</keyword>
<dbReference type="AlphaFoldDB" id="A0A2S6EUH2"/>
<dbReference type="Pfam" id="PF07515">
    <property type="entry name" value="TraI_2_C"/>
    <property type="match status" value="1"/>
</dbReference>
<dbReference type="Gene3D" id="1.10.3210.40">
    <property type="match status" value="1"/>
</dbReference>
<evidence type="ECO:0000313" key="1">
    <source>
        <dbReference type="EMBL" id="PPK28844.1"/>
    </source>
</evidence>
<keyword evidence="1" id="KW-0347">Helicase</keyword>